<dbReference type="EMBL" id="BFEA01000010">
    <property type="protein sequence ID" value="GBG60371.1"/>
    <property type="molecule type" value="Genomic_DNA"/>
</dbReference>
<keyword evidence="5" id="KW-1185">Reference proteome</keyword>
<dbReference type="Gene3D" id="1.20.1280.50">
    <property type="match status" value="1"/>
</dbReference>
<protein>
    <recommendedName>
        <fullName evidence="3">F-box domain-containing protein</fullName>
    </recommendedName>
</protein>
<organism evidence="4 5">
    <name type="scientific">Chara braunii</name>
    <name type="common">Braun's stonewort</name>
    <dbReference type="NCBI Taxonomy" id="69332"/>
    <lineage>
        <taxon>Eukaryota</taxon>
        <taxon>Viridiplantae</taxon>
        <taxon>Streptophyta</taxon>
        <taxon>Charophyceae</taxon>
        <taxon>Charales</taxon>
        <taxon>Characeae</taxon>
        <taxon>Chara</taxon>
    </lineage>
</organism>
<dbReference type="SUPFAM" id="SSF50965">
    <property type="entry name" value="Galactose oxidase, central domain"/>
    <property type="match status" value="1"/>
</dbReference>
<dbReference type="InterPro" id="IPR036047">
    <property type="entry name" value="F-box-like_dom_sf"/>
</dbReference>
<feature type="region of interest" description="Disordered" evidence="2">
    <location>
        <begin position="353"/>
        <end position="373"/>
    </location>
</feature>
<dbReference type="OMA" id="YRHRKND"/>
<dbReference type="Proteomes" id="UP000265515">
    <property type="component" value="Unassembled WGS sequence"/>
</dbReference>
<dbReference type="OrthoDB" id="10251809at2759"/>
<keyword evidence="1" id="KW-0880">Kelch repeat</keyword>
<feature type="region of interest" description="Disordered" evidence="2">
    <location>
        <begin position="411"/>
        <end position="437"/>
    </location>
</feature>
<dbReference type="PANTHER" id="PTHR46175">
    <property type="entry name" value="BACTERIOOPSIN TRANSCRIPTIONAL ACTIVATOR"/>
    <property type="match status" value="1"/>
</dbReference>
<evidence type="ECO:0000256" key="2">
    <source>
        <dbReference type="SAM" id="MobiDB-lite"/>
    </source>
</evidence>
<dbReference type="STRING" id="69332.A0A388JRF1"/>
<evidence type="ECO:0000259" key="3">
    <source>
        <dbReference type="PROSITE" id="PS50181"/>
    </source>
</evidence>
<dbReference type="InterPro" id="IPR001810">
    <property type="entry name" value="F-box_dom"/>
</dbReference>
<dbReference type="PROSITE" id="PS50181">
    <property type="entry name" value="FBOX"/>
    <property type="match status" value="1"/>
</dbReference>
<name>A0A388JRF1_CHABU</name>
<dbReference type="Pfam" id="PF12937">
    <property type="entry name" value="F-box-like"/>
    <property type="match status" value="1"/>
</dbReference>
<proteinExistence type="predicted"/>
<dbReference type="Gene3D" id="2.120.10.80">
    <property type="entry name" value="Kelch-type beta propeller"/>
    <property type="match status" value="2"/>
</dbReference>
<evidence type="ECO:0000313" key="4">
    <source>
        <dbReference type="EMBL" id="GBG60371.1"/>
    </source>
</evidence>
<gene>
    <name evidence="4" type="ORF">CBR_g4329</name>
</gene>
<evidence type="ECO:0000256" key="1">
    <source>
        <dbReference type="ARBA" id="ARBA00022441"/>
    </source>
</evidence>
<dbReference type="Gramene" id="GBG60371">
    <property type="protein sequence ID" value="GBG60371"/>
    <property type="gene ID" value="CBR_g4329"/>
</dbReference>
<dbReference type="InterPro" id="IPR011043">
    <property type="entry name" value="Gal_Oxase/kelch_b-propeller"/>
</dbReference>
<comment type="caution">
    <text evidence="4">The sequence shown here is derived from an EMBL/GenBank/DDBJ whole genome shotgun (WGS) entry which is preliminary data.</text>
</comment>
<feature type="domain" description="F-box" evidence="3">
    <location>
        <begin position="16"/>
        <end position="62"/>
    </location>
</feature>
<dbReference type="SUPFAM" id="SSF81383">
    <property type="entry name" value="F-box domain"/>
    <property type="match status" value="1"/>
</dbReference>
<dbReference type="PANTHER" id="PTHR46175:SF4">
    <property type="entry name" value="BACTERIOOPSIN TRANSCRIPTIONAL ACTIVATOR"/>
    <property type="match status" value="1"/>
</dbReference>
<dbReference type="InterPro" id="IPR015915">
    <property type="entry name" value="Kelch-typ_b-propeller"/>
</dbReference>
<dbReference type="Pfam" id="PF24681">
    <property type="entry name" value="Kelch_KLHDC2_KLHL20_DRC7"/>
    <property type="match status" value="1"/>
</dbReference>
<sequence>MQTMETNMGGPHDNYVGKIMSLAPDHLLIILQLLPAPSVLSFSMTCRHFQALAENDAVWYRLCKLDWGAEAVDGDDGSGLALLRRRRQGWMHVYREVATLRSATWRRVSLGDVLPRSRASSIICLVSKRLILFGGGSSGGRHLDDTWIMDAGQLLLTPTLHHGQGSNLWSRICEDRSPPGRFGHMGTAMGKMLLLFGGFNDTGMRLSDTWICELRSSSAGVGVEGEGNSAEESWSWRQVDVRAAPPARGAHAGSFVPGGKVVIFGGINDTGVRLCDTWLLDLEHNPPCWQEIRTVVRPPSRSGHTLSWVGGGQLVLFGGRSARFEVLNDLWLLDLEELPGPVWRELWPVRGRGERGGGGGDEDIEWPSPRAGHSATPVLGGRLVVIGGEDKNMRRKSDTWILDPRAWGESGYGGGGREGKEKDNKASAAGVVGNNDKLPPRCSTASSCMRGAGGGSNAGGGGRGGRFSGRKLWRRLKIRGDVPRRRSFHSACALEGGCSIVVFGGMVDGELSPQATRGLEFNGDMFVLQLVPKLQIDKMPSTIALENASEEIDFSLGTRDKLELHRED</sequence>
<reference evidence="4 5" key="1">
    <citation type="journal article" date="2018" name="Cell">
        <title>The Chara Genome: Secondary Complexity and Implications for Plant Terrestrialization.</title>
        <authorList>
            <person name="Nishiyama T."/>
            <person name="Sakayama H."/>
            <person name="Vries J.D."/>
            <person name="Buschmann H."/>
            <person name="Saint-Marcoux D."/>
            <person name="Ullrich K.K."/>
            <person name="Haas F.B."/>
            <person name="Vanderstraeten L."/>
            <person name="Becker D."/>
            <person name="Lang D."/>
            <person name="Vosolsobe S."/>
            <person name="Rombauts S."/>
            <person name="Wilhelmsson P.K.I."/>
            <person name="Janitza P."/>
            <person name="Kern R."/>
            <person name="Heyl A."/>
            <person name="Rumpler F."/>
            <person name="Villalobos L.I.A.C."/>
            <person name="Clay J.M."/>
            <person name="Skokan R."/>
            <person name="Toyoda A."/>
            <person name="Suzuki Y."/>
            <person name="Kagoshima H."/>
            <person name="Schijlen E."/>
            <person name="Tajeshwar N."/>
            <person name="Catarino B."/>
            <person name="Hetherington A.J."/>
            <person name="Saltykova A."/>
            <person name="Bonnot C."/>
            <person name="Breuninger H."/>
            <person name="Symeonidi A."/>
            <person name="Radhakrishnan G.V."/>
            <person name="Van Nieuwerburgh F."/>
            <person name="Deforce D."/>
            <person name="Chang C."/>
            <person name="Karol K.G."/>
            <person name="Hedrich R."/>
            <person name="Ulvskov P."/>
            <person name="Glockner G."/>
            <person name="Delwiche C.F."/>
            <person name="Petrasek J."/>
            <person name="Van de Peer Y."/>
            <person name="Friml J."/>
            <person name="Beilby M."/>
            <person name="Dolan L."/>
            <person name="Kohara Y."/>
            <person name="Sugano S."/>
            <person name="Fujiyama A."/>
            <person name="Delaux P.-M."/>
            <person name="Quint M."/>
            <person name="TheiBen G."/>
            <person name="Hagemann M."/>
            <person name="Harholt J."/>
            <person name="Dunand C."/>
            <person name="Zachgo S."/>
            <person name="Langdale J."/>
            <person name="Maumus F."/>
            <person name="Straeten D.V.D."/>
            <person name="Gould S.B."/>
            <person name="Rensing S.A."/>
        </authorList>
    </citation>
    <scope>NUCLEOTIDE SEQUENCE [LARGE SCALE GENOMIC DNA]</scope>
    <source>
        <strain evidence="4 5">S276</strain>
    </source>
</reference>
<dbReference type="AlphaFoldDB" id="A0A388JRF1"/>
<dbReference type="SUPFAM" id="SSF117281">
    <property type="entry name" value="Kelch motif"/>
    <property type="match status" value="1"/>
</dbReference>
<evidence type="ECO:0000313" key="5">
    <source>
        <dbReference type="Proteomes" id="UP000265515"/>
    </source>
</evidence>
<accession>A0A388JRF1</accession>